<dbReference type="Pfam" id="PF05620">
    <property type="entry name" value="TMEM208_SND2"/>
    <property type="match status" value="1"/>
</dbReference>
<evidence type="ECO:0000256" key="1">
    <source>
        <dbReference type="SAM" id="Phobius"/>
    </source>
</evidence>
<dbReference type="EMBL" id="SWFT01000163">
    <property type="protein sequence ID" value="KAA8896594.1"/>
    <property type="molecule type" value="Genomic_DNA"/>
</dbReference>
<keyword evidence="3" id="KW-1185">Reference proteome</keyword>
<feature type="transmembrane region" description="Helical" evidence="1">
    <location>
        <begin position="32"/>
        <end position="52"/>
    </location>
</feature>
<accession>A0A642UC56</accession>
<feature type="transmembrane region" description="Helical" evidence="1">
    <location>
        <begin position="135"/>
        <end position="155"/>
    </location>
</feature>
<dbReference type="Proteomes" id="UP000449547">
    <property type="component" value="Unassembled WGS sequence"/>
</dbReference>
<proteinExistence type="predicted"/>
<keyword evidence="1" id="KW-0812">Transmembrane</keyword>
<name>A0A642UC56_DIURU</name>
<dbReference type="InterPro" id="IPR008506">
    <property type="entry name" value="SND2/TMEM208"/>
</dbReference>
<feature type="transmembrane region" description="Helical" evidence="1">
    <location>
        <begin position="104"/>
        <end position="123"/>
    </location>
</feature>
<dbReference type="VEuPathDB" id="FungiDB:DIURU_005606"/>
<reference evidence="2 3" key="1">
    <citation type="submission" date="2019-07" db="EMBL/GenBank/DDBJ databases">
        <title>Genome assembly of two rare yeast pathogens: Diutina rugosa and Trichomonascus ciferrii.</title>
        <authorList>
            <person name="Mixao V."/>
            <person name="Saus E."/>
            <person name="Hansen A."/>
            <person name="Lass-Flor C."/>
            <person name="Gabaldon T."/>
        </authorList>
    </citation>
    <scope>NUCLEOTIDE SEQUENCE [LARGE SCALE GENOMIC DNA]</scope>
    <source>
        <strain evidence="2 3">CBS 613</strain>
    </source>
</reference>
<dbReference type="AlphaFoldDB" id="A0A642UC56"/>
<organism evidence="2 3">
    <name type="scientific">Diutina rugosa</name>
    <name type="common">Yeast</name>
    <name type="synonym">Candida rugosa</name>
    <dbReference type="NCBI Taxonomy" id="5481"/>
    <lineage>
        <taxon>Eukaryota</taxon>
        <taxon>Fungi</taxon>
        <taxon>Dikarya</taxon>
        <taxon>Ascomycota</taxon>
        <taxon>Saccharomycotina</taxon>
        <taxon>Pichiomycetes</taxon>
        <taxon>Debaryomycetaceae</taxon>
        <taxon>Diutina</taxon>
    </lineage>
</organism>
<evidence type="ECO:0000313" key="2">
    <source>
        <dbReference type="EMBL" id="KAA8896594.1"/>
    </source>
</evidence>
<dbReference type="GeneID" id="54784257"/>
<gene>
    <name evidence="2" type="ORF">DIURU_005606</name>
</gene>
<keyword evidence="1" id="KW-0472">Membrane</keyword>
<keyword evidence="1" id="KW-1133">Transmembrane helix</keyword>
<evidence type="ECO:0000313" key="3">
    <source>
        <dbReference type="Proteomes" id="UP000449547"/>
    </source>
</evidence>
<dbReference type="RefSeq" id="XP_034009454.1">
    <property type="nucleotide sequence ID" value="XM_034158607.1"/>
</dbReference>
<comment type="caution">
    <text evidence="2">The sequence shown here is derived from an EMBL/GenBank/DDBJ whole genome shotgun (WGS) entry which is preliminary data.</text>
</comment>
<sequence>MSAPVFNPVEYMRDQRTNEARASQAEAQLRRLHIVAGLNYVGLIAACLAWGTPEAFKRFVAMQVLVLYLHYSCEVSGRPLRADSLRNPSERNKLVRCGDLQERVFWWYYGIIGYTWVLSWATLYTGNSKILRAWWLVPAVGVYFFVKNLIIGWYIPWKRTKRASFTTKIAHSDVVSK</sequence>
<protein>
    <submittedName>
        <fullName evidence="2">Uncharacterized protein</fullName>
    </submittedName>
</protein>